<dbReference type="GO" id="GO:0016765">
    <property type="term" value="F:transferase activity, transferring alkyl or aryl (other than methyl) groups"/>
    <property type="evidence" value="ECO:0007669"/>
    <property type="project" value="UniProtKB-ARBA"/>
</dbReference>
<dbReference type="Pfam" id="PF00494">
    <property type="entry name" value="SQS_PSY"/>
    <property type="match status" value="1"/>
</dbReference>
<dbReference type="InterPro" id="IPR002060">
    <property type="entry name" value="Squ/phyt_synthse"/>
</dbReference>
<dbReference type="SFLD" id="SFLDS00005">
    <property type="entry name" value="Isoprenoid_Synthase_Type_I"/>
    <property type="match status" value="1"/>
</dbReference>
<evidence type="ECO:0000313" key="1">
    <source>
        <dbReference type="EMBL" id="SFP49231.1"/>
    </source>
</evidence>
<gene>
    <name evidence="1" type="ORF">SAMN04488047_10789</name>
</gene>
<dbReference type="SUPFAM" id="SSF48576">
    <property type="entry name" value="Terpenoid synthases"/>
    <property type="match status" value="1"/>
</dbReference>
<dbReference type="SFLD" id="SFLDG01018">
    <property type="entry name" value="Squalene/Phytoene_Synthase_Lik"/>
    <property type="match status" value="1"/>
</dbReference>
<name>A0A1I5QT63_9RHOB</name>
<dbReference type="STRING" id="441119.SAMN04488047_10789"/>
<dbReference type="EMBL" id="FOXA01000007">
    <property type="protein sequence ID" value="SFP49231.1"/>
    <property type="molecule type" value="Genomic_DNA"/>
</dbReference>
<dbReference type="InterPro" id="IPR008949">
    <property type="entry name" value="Isoprenoid_synthase_dom_sf"/>
</dbReference>
<organism evidence="1 2">
    <name type="scientific">Tranquillimonas alkanivorans</name>
    <dbReference type="NCBI Taxonomy" id="441119"/>
    <lineage>
        <taxon>Bacteria</taxon>
        <taxon>Pseudomonadati</taxon>
        <taxon>Pseudomonadota</taxon>
        <taxon>Alphaproteobacteria</taxon>
        <taxon>Rhodobacterales</taxon>
        <taxon>Roseobacteraceae</taxon>
        <taxon>Tranquillimonas</taxon>
    </lineage>
</organism>
<dbReference type="PANTHER" id="PTHR31480">
    <property type="entry name" value="BIFUNCTIONAL LYCOPENE CYCLASE/PHYTOENE SYNTHASE"/>
    <property type="match status" value="1"/>
</dbReference>
<evidence type="ECO:0000313" key="2">
    <source>
        <dbReference type="Proteomes" id="UP000199356"/>
    </source>
</evidence>
<dbReference type="Gene3D" id="1.10.600.10">
    <property type="entry name" value="Farnesyl Diphosphate Synthase"/>
    <property type="match status" value="1"/>
</dbReference>
<dbReference type="OrthoDB" id="9807580at2"/>
<proteinExistence type="predicted"/>
<reference evidence="1 2" key="1">
    <citation type="submission" date="2016-10" db="EMBL/GenBank/DDBJ databases">
        <authorList>
            <person name="de Groot N.N."/>
        </authorList>
    </citation>
    <scope>NUCLEOTIDE SEQUENCE [LARGE SCALE GENOMIC DNA]</scope>
    <source>
        <strain evidence="1 2">DSM 19547</strain>
    </source>
</reference>
<sequence>MKTDENFPVASLLIRAELRATVRDFYRFARAADDVADAPDLSRDAKLARLDAFAAGLKGDSAGAEEARTLRARLSSEQRGALVRHAELLLVAFRQDARGFHYRTWEDLLSYCAHSANPVGRFLLDLHVEGPATHGPSDALCTALQVLNHLQDIRDDHDRIARVYLPSEWLEAEGVPPAALSGAALTPGLRRVIDRALDRCDALLVEARTLPAAIRAPRLAGEARTIVHLGHRLSARLRAGDPLAGRVKPSRLDFARAGALGLARALRPVRGRTASVRERA</sequence>
<dbReference type="AlphaFoldDB" id="A0A1I5QT63"/>
<dbReference type="Proteomes" id="UP000199356">
    <property type="component" value="Unassembled WGS sequence"/>
</dbReference>
<accession>A0A1I5QT63</accession>
<protein>
    <submittedName>
        <fullName evidence="1">Squalene synthase HpnC</fullName>
    </submittedName>
</protein>
<dbReference type="RefSeq" id="WP_093421360.1">
    <property type="nucleotide sequence ID" value="NZ_FOXA01000007.1"/>
</dbReference>
<keyword evidence="2" id="KW-1185">Reference proteome</keyword>